<proteinExistence type="inferred from homology"/>
<evidence type="ECO:0000313" key="3">
    <source>
        <dbReference type="Proteomes" id="UP000826656"/>
    </source>
</evidence>
<keyword evidence="1" id="KW-0479">Metal-binding</keyword>
<accession>A0ABQ7WQ74</accession>
<evidence type="ECO:0000256" key="1">
    <source>
        <dbReference type="RuleBase" id="RU367018"/>
    </source>
</evidence>
<comment type="function">
    <text evidence="1">Putative transcription activator involved in regulating light control of development.</text>
</comment>
<dbReference type="EMBL" id="JAIVGD010000001">
    <property type="protein sequence ID" value="KAH0782159.1"/>
    <property type="molecule type" value="Genomic_DNA"/>
</dbReference>
<protein>
    <recommendedName>
        <fullName evidence="1">Protein FAR1-RELATED SEQUENCE</fullName>
    </recommendedName>
</protein>
<dbReference type="Proteomes" id="UP000826656">
    <property type="component" value="Unassembled WGS sequence"/>
</dbReference>
<evidence type="ECO:0000313" key="2">
    <source>
        <dbReference type="EMBL" id="KAH0782159.1"/>
    </source>
</evidence>
<organism evidence="2 3">
    <name type="scientific">Solanum tuberosum</name>
    <name type="common">Potato</name>
    <dbReference type="NCBI Taxonomy" id="4113"/>
    <lineage>
        <taxon>Eukaryota</taxon>
        <taxon>Viridiplantae</taxon>
        <taxon>Streptophyta</taxon>
        <taxon>Embryophyta</taxon>
        <taxon>Tracheophyta</taxon>
        <taxon>Spermatophyta</taxon>
        <taxon>Magnoliopsida</taxon>
        <taxon>eudicotyledons</taxon>
        <taxon>Gunneridae</taxon>
        <taxon>Pentapetalae</taxon>
        <taxon>asterids</taxon>
        <taxon>lamiids</taxon>
        <taxon>Solanales</taxon>
        <taxon>Solanaceae</taxon>
        <taxon>Solanoideae</taxon>
        <taxon>Solaneae</taxon>
        <taxon>Solanum</taxon>
    </lineage>
</organism>
<sequence length="150" mass="17608">MIDDWDCASNTWLQKLHDLRKEWCPVFRSSTLSADIKSTQRSESTNRAFTEMSRKTMSIAEFVKHYEQRTIEMRDIEAIEGYKSRGDPKIFIEDCGILKHATRVYTRKIYTKFQHEFLQGTTKRVINVETEGSLTKYTILKGESEKTEIV</sequence>
<keyword evidence="3" id="KW-1185">Reference proteome</keyword>
<dbReference type="PANTHER" id="PTHR31669:SF282">
    <property type="entry name" value="PROTEIN FAR1-RELATED SEQUENCE"/>
    <property type="match status" value="1"/>
</dbReference>
<comment type="subcellular location">
    <subcellularLocation>
        <location evidence="1">Nucleus</location>
    </subcellularLocation>
</comment>
<reference evidence="2 3" key="1">
    <citation type="journal article" date="2021" name="bioRxiv">
        <title>Chromosome-scale and haplotype-resolved genome assembly of a tetraploid potato cultivar.</title>
        <authorList>
            <person name="Sun H."/>
            <person name="Jiao W.-B."/>
            <person name="Krause K."/>
            <person name="Campoy J.A."/>
            <person name="Goel M."/>
            <person name="Folz-Donahue K."/>
            <person name="Kukat C."/>
            <person name="Huettel B."/>
            <person name="Schneeberger K."/>
        </authorList>
    </citation>
    <scope>NUCLEOTIDE SEQUENCE [LARGE SCALE GENOMIC DNA]</scope>
    <source>
        <strain evidence="2">SolTubOtavaFocal</strain>
        <tissue evidence="2">Leaves</tissue>
    </source>
</reference>
<name>A0ABQ7WQ74_SOLTU</name>
<keyword evidence="1" id="KW-0539">Nucleus</keyword>
<gene>
    <name evidence="2" type="ORF">KY290_001757</name>
</gene>
<dbReference type="InterPro" id="IPR031052">
    <property type="entry name" value="FHY3/FAR1"/>
</dbReference>
<keyword evidence="1" id="KW-0863">Zinc-finger</keyword>
<comment type="caution">
    <text evidence="2">The sequence shown here is derived from an EMBL/GenBank/DDBJ whole genome shotgun (WGS) entry which is preliminary data.</text>
</comment>
<keyword evidence="1" id="KW-0862">Zinc</keyword>
<comment type="similarity">
    <text evidence="1">Belongs to the FHY3/FAR1 family.</text>
</comment>
<dbReference type="PANTHER" id="PTHR31669">
    <property type="entry name" value="PROTEIN FAR1-RELATED SEQUENCE 10-RELATED"/>
    <property type="match status" value="1"/>
</dbReference>